<comment type="catalytic activity">
    <reaction evidence="1">
        <text>ATP + protein L-histidine = ADP + protein N-phospho-L-histidine.</text>
        <dbReference type="EC" id="2.7.13.3"/>
    </reaction>
</comment>
<dbReference type="CDD" id="cd00075">
    <property type="entry name" value="HATPase"/>
    <property type="match status" value="1"/>
</dbReference>
<dbReference type="AlphaFoldDB" id="A0A7J5B5S6"/>
<dbReference type="Pfam" id="PF02518">
    <property type="entry name" value="HATPase_c"/>
    <property type="match status" value="1"/>
</dbReference>
<accession>A0A7J5B5S6</accession>
<feature type="transmembrane region" description="Helical" evidence="12">
    <location>
        <begin position="204"/>
        <end position="223"/>
    </location>
</feature>
<dbReference type="Pfam" id="PF00512">
    <property type="entry name" value="HisKA"/>
    <property type="match status" value="1"/>
</dbReference>
<dbReference type="SMART" id="SM00388">
    <property type="entry name" value="HisKA"/>
    <property type="match status" value="1"/>
</dbReference>
<evidence type="ECO:0000256" key="6">
    <source>
        <dbReference type="ARBA" id="ARBA00022692"/>
    </source>
</evidence>
<evidence type="ECO:0000256" key="3">
    <source>
        <dbReference type="ARBA" id="ARBA00012438"/>
    </source>
</evidence>
<dbReference type="SUPFAM" id="SSF47384">
    <property type="entry name" value="Homodimeric domain of signal transducing histidine kinase"/>
    <property type="match status" value="1"/>
</dbReference>
<keyword evidence="10 12" id="KW-0472">Membrane</keyword>
<dbReference type="PROSITE" id="PS50109">
    <property type="entry name" value="HIS_KIN"/>
    <property type="match status" value="1"/>
</dbReference>
<dbReference type="Gene3D" id="3.30.565.10">
    <property type="entry name" value="Histidine kinase-like ATPase, C-terminal domain"/>
    <property type="match status" value="1"/>
</dbReference>
<dbReference type="Proteomes" id="UP000490386">
    <property type="component" value="Unassembled WGS sequence"/>
</dbReference>
<keyword evidence="9" id="KW-0902">Two-component regulatory system</keyword>
<feature type="transmembrane region" description="Helical" evidence="12">
    <location>
        <begin position="48"/>
        <end position="71"/>
    </location>
</feature>
<dbReference type="SMART" id="SM00304">
    <property type="entry name" value="HAMP"/>
    <property type="match status" value="1"/>
</dbReference>
<dbReference type="RefSeq" id="WP_151422085.1">
    <property type="nucleotide sequence ID" value="NZ_WBJX01000001.1"/>
</dbReference>
<evidence type="ECO:0000259" key="13">
    <source>
        <dbReference type="PROSITE" id="PS50109"/>
    </source>
</evidence>
<evidence type="ECO:0000256" key="12">
    <source>
        <dbReference type="SAM" id="Phobius"/>
    </source>
</evidence>
<reference evidence="15 16" key="1">
    <citation type="submission" date="2019-09" db="EMBL/GenBank/DDBJ databases">
        <title>Phylogeny of genus Pseudoclavibacter and closely related genus.</title>
        <authorList>
            <person name="Li Y."/>
        </authorList>
    </citation>
    <scope>NUCLEOTIDE SEQUENCE [LARGE SCALE GENOMIC DNA]</scope>
    <source>
        <strain evidence="15 16">THG-MD12</strain>
    </source>
</reference>
<name>A0A7J5B5S6_9MICO</name>
<evidence type="ECO:0000259" key="14">
    <source>
        <dbReference type="PROSITE" id="PS50885"/>
    </source>
</evidence>
<evidence type="ECO:0000256" key="2">
    <source>
        <dbReference type="ARBA" id="ARBA00004236"/>
    </source>
</evidence>
<dbReference type="CDD" id="cd06225">
    <property type="entry name" value="HAMP"/>
    <property type="match status" value="1"/>
</dbReference>
<evidence type="ECO:0000256" key="8">
    <source>
        <dbReference type="ARBA" id="ARBA00022989"/>
    </source>
</evidence>
<dbReference type="InterPro" id="IPR004358">
    <property type="entry name" value="Sig_transdc_His_kin-like_C"/>
</dbReference>
<protein>
    <recommendedName>
        <fullName evidence="3">histidine kinase</fullName>
        <ecNumber evidence="3">2.7.13.3</ecNumber>
    </recommendedName>
</protein>
<dbReference type="FunFam" id="1.10.287.130:FF:000001">
    <property type="entry name" value="Two-component sensor histidine kinase"/>
    <property type="match status" value="1"/>
</dbReference>
<dbReference type="PANTHER" id="PTHR45436:SF5">
    <property type="entry name" value="SENSOR HISTIDINE KINASE TRCS"/>
    <property type="match status" value="1"/>
</dbReference>
<dbReference type="InterPro" id="IPR003660">
    <property type="entry name" value="HAMP_dom"/>
</dbReference>
<evidence type="ECO:0000313" key="15">
    <source>
        <dbReference type="EMBL" id="KAB1639061.1"/>
    </source>
</evidence>
<gene>
    <name evidence="15" type="ORF">F8O03_01550</name>
</gene>
<feature type="region of interest" description="Disordered" evidence="11">
    <location>
        <begin position="1"/>
        <end position="38"/>
    </location>
</feature>
<evidence type="ECO:0000256" key="7">
    <source>
        <dbReference type="ARBA" id="ARBA00022777"/>
    </source>
</evidence>
<feature type="domain" description="Histidine kinase" evidence="13">
    <location>
        <begin position="306"/>
        <end position="529"/>
    </location>
</feature>
<dbReference type="InterPro" id="IPR036097">
    <property type="entry name" value="HisK_dim/P_sf"/>
</dbReference>
<comment type="subcellular location">
    <subcellularLocation>
        <location evidence="2">Cell membrane</location>
    </subcellularLocation>
</comment>
<dbReference type="PROSITE" id="PS50885">
    <property type="entry name" value="HAMP"/>
    <property type="match status" value="1"/>
</dbReference>
<dbReference type="InterPro" id="IPR003661">
    <property type="entry name" value="HisK_dim/P_dom"/>
</dbReference>
<dbReference type="SMART" id="SM00387">
    <property type="entry name" value="HATPase_c"/>
    <property type="match status" value="1"/>
</dbReference>
<evidence type="ECO:0000256" key="9">
    <source>
        <dbReference type="ARBA" id="ARBA00023012"/>
    </source>
</evidence>
<dbReference type="InterPro" id="IPR050428">
    <property type="entry name" value="TCS_sensor_his_kinase"/>
</dbReference>
<organism evidence="15 16">
    <name type="scientific">Pseudoclavibacter terrae</name>
    <dbReference type="NCBI Taxonomy" id="1530195"/>
    <lineage>
        <taxon>Bacteria</taxon>
        <taxon>Bacillati</taxon>
        <taxon>Actinomycetota</taxon>
        <taxon>Actinomycetes</taxon>
        <taxon>Micrococcales</taxon>
        <taxon>Microbacteriaceae</taxon>
        <taxon>Pseudoclavibacter</taxon>
    </lineage>
</organism>
<dbReference type="InterPro" id="IPR036890">
    <property type="entry name" value="HATPase_C_sf"/>
</dbReference>
<dbReference type="InterPro" id="IPR005467">
    <property type="entry name" value="His_kinase_dom"/>
</dbReference>
<feature type="region of interest" description="Disordered" evidence="11">
    <location>
        <begin position="87"/>
        <end position="106"/>
    </location>
</feature>
<dbReference type="CDD" id="cd00082">
    <property type="entry name" value="HisKA"/>
    <property type="match status" value="1"/>
</dbReference>
<evidence type="ECO:0000256" key="5">
    <source>
        <dbReference type="ARBA" id="ARBA00022679"/>
    </source>
</evidence>
<dbReference type="EMBL" id="WBJX01000001">
    <property type="protein sequence ID" value="KAB1639061.1"/>
    <property type="molecule type" value="Genomic_DNA"/>
</dbReference>
<keyword evidence="16" id="KW-1185">Reference proteome</keyword>
<dbReference type="PANTHER" id="PTHR45436">
    <property type="entry name" value="SENSOR HISTIDINE KINASE YKOH"/>
    <property type="match status" value="1"/>
</dbReference>
<evidence type="ECO:0000256" key="1">
    <source>
        <dbReference type="ARBA" id="ARBA00000085"/>
    </source>
</evidence>
<comment type="caution">
    <text evidence="15">The sequence shown here is derived from an EMBL/GenBank/DDBJ whole genome shotgun (WGS) entry which is preliminary data.</text>
</comment>
<keyword evidence="4" id="KW-0597">Phosphoprotein</keyword>
<sequence>MTSRGGAVDGSAAPAWAPAPPSPVGQRGHAEAAATPQGRAPMTLRRRLVLGLVATLVTVTAVIGAVSVSLLHNVLVDRLDQQLLSASDRGREGASGPGDTGGPLSLTPNATFVLKLPGQAEGTVGAVIDGDEVISAGALDSLGEVVLISPSTAESLASVPLDGRAHTVTVDGIGEVRAQASEGPAGYGVVIALPLGDVNATTTTLSLMIGLIGLLGIALAALFTSRWIRASMAPLERVEHLATSISKLPLTSGDAALDVRVDPRDADPRTEVGRMGQAFNTMLGHISRAFTAREASEAKMRQFVADASHELRTPLASIRGYSELTRRSRADLPEDTARALERIDSESVRMTALVEELLLLARLDEGVEATRGRVDLSLIALETVGDAHAAWPDHHWNLDIPGEPIEVVGVEGQLRRVVSNLLANADAHTPAGTNVTLTLGVDGGFAVLSVLDDGPGIDPAVLDHLFERFVRGDTSRARGETESSDIPVTRGTGLGLSIVKSVVDAHGGAIAVDSRPGATRFTVRLPQGLPVQG</sequence>
<dbReference type="SUPFAM" id="SSF55874">
    <property type="entry name" value="ATPase domain of HSP90 chaperone/DNA topoisomerase II/histidine kinase"/>
    <property type="match status" value="1"/>
</dbReference>
<dbReference type="EC" id="2.7.13.3" evidence="3"/>
<evidence type="ECO:0000256" key="4">
    <source>
        <dbReference type="ARBA" id="ARBA00022553"/>
    </source>
</evidence>
<dbReference type="Gene3D" id="1.10.287.130">
    <property type="match status" value="1"/>
</dbReference>
<keyword evidence="8 12" id="KW-1133">Transmembrane helix</keyword>
<keyword evidence="5" id="KW-0808">Transferase</keyword>
<keyword evidence="7 15" id="KW-0418">Kinase</keyword>
<dbReference type="PRINTS" id="PR00344">
    <property type="entry name" value="BCTRLSENSOR"/>
</dbReference>
<dbReference type="GO" id="GO:0005886">
    <property type="term" value="C:plasma membrane"/>
    <property type="evidence" value="ECO:0007669"/>
    <property type="project" value="UniProtKB-SubCell"/>
</dbReference>
<evidence type="ECO:0000256" key="11">
    <source>
        <dbReference type="SAM" id="MobiDB-lite"/>
    </source>
</evidence>
<evidence type="ECO:0000256" key="10">
    <source>
        <dbReference type="ARBA" id="ARBA00023136"/>
    </source>
</evidence>
<dbReference type="Gene3D" id="6.10.340.10">
    <property type="match status" value="1"/>
</dbReference>
<proteinExistence type="predicted"/>
<dbReference type="OrthoDB" id="9786919at2"/>
<keyword evidence="6 12" id="KW-0812">Transmembrane</keyword>
<dbReference type="InterPro" id="IPR003594">
    <property type="entry name" value="HATPase_dom"/>
</dbReference>
<dbReference type="GO" id="GO:0000155">
    <property type="term" value="F:phosphorelay sensor kinase activity"/>
    <property type="evidence" value="ECO:0007669"/>
    <property type="project" value="InterPro"/>
</dbReference>
<feature type="domain" description="HAMP" evidence="14">
    <location>
        <begin position="229"/>
        <end position="291"/>
    </location>
</feature>
<evidence type="ECO:0000313" key="16">
    <source>
        <dbReference type="Proteomes" id="UP000490386"/>
    </source>
</evidence>